<accession>A0ACC6T6C0</accession>
<evidence type="ECO:0000313" key="2">
    <source>
        <dbReference type="Proteomes" id="UP001480082"/>
    </source>
</evidence>
<comment type="caution">
    <text evidence="1">The sequence shown here is derived from an EMBL/GenBank/DDBJ whole genome shotgun (WGS) entry which is preliminary data.</text>
</comment>
<gene>
    <name evidence="1" type="ORF">NKI81_26390</name>
</gene>
<protein>
    <submittedName>
        <fullName evidence="1">Uncharacterized protein</fullName>
    </submittedName>
</protein>
<keyword evidence="2" id="KW-1185">Reference proteome</keyword>
<proteinExistence type="predicted"/>
<dbReference type="EMBL" id="JAMYRI010000021">
    <property type="protein sequence ID" value="MER9287431.1"/>
    <property type="molecule type" value="Genomic_DNA"/>
</dbReference>
<name>A0ACC6T6C0_9HYPH</name>
<evidence type="ECO:0000313" key="1">
    <source>
        <dbReference type="EMBL" id="MER9287431.1"/>
    </source>
</evidence>
<organism evidence="1 2">
    <name type="scientific">Mesorhizobium australicum</name>
    <dbReference type="NCBI Taxonomy" id="536018"/>
    <lineage>
        <taxon>Bacteria</taxon>
        <taxon>Pseudomonadati</taxon>
        <taxon>Pseudomonadota</taxon>
        <taxon>Alphaproteobacteria</taxon>
        <taxon>Hyphomicrobiales</taxon>
        <taxon>Phyllobacteriaceae</taxon>
        <taxon>Mesorhizobium</taxon>
    </lineage>
</organism>
<sequence>MREVRDGAVVLGKHVDDKGGQHTVTVAIGKLRFSDGSQKERAFAYGPEGKVVMYDAPMPVGAMLGTRDEQERMLGGDGAASSNAPYTVAYGGKLPSNVSRKKKPEPAEGDVVPEKPVKLSKEEMRAELAKAVANTARQPAVRYGQKGFPWQPAKLRDLFMGFEKGRKGETGSIAWQDISSHIVEREIWHETIAALSKDDGAVLAALDTAGSFADVGVAAGQSRLYADKKGGGKRKIKAVNDNIAEAYRKAIA</sequence>
<reference evidence="1 2" key="1">
    <citation type="journal article" date="2024" name="Proc. Natl. Acad. Sci. U.S.A.">
        <title>The evolutionary genomics of adaptation to stress in wild rhizobium bacteria.</title>
        <authorList>
            <person name="Kehlet-Delgado H."/>
            <person name="Montoya A.P."/>
            <person name="Jensen K.T."/>
            <person name="Wendlandt C.E."/>
            <person name="Dexheimer C."/>
            <person name="Roberts M."/>
            <person name="Torres Martinez L."/>
            <person name="Friesen M.L."/>
            <person name="Griffitts J.S."/>
            <person name="Porter S.S."/>
        </authorList>
    </citation>
    <scope>NUCLEOTIDE SEQUENCE [LARGE SCALE GENOMIC DNA]</scope>
    <source>
        <strain evidence="1 2">M0468</strain>
    </source>
</reference>
<dbReference type="Proteomes" id="UP001480082">
    <property type="component" value="Unassembled WGS sequence"/>
</dbReference>